<proteinExistence type="predicted"/>
<sequence>MRLIVGGGRATEDSDSRGAVIVGVRTLSEGGRVGNFSREQCHQSVAFVGMDRLVRMVHKMQHCKIYAELLRSAELAVEKGQAQGRNETYVKLLSDYIVPALVEALHK</sequence>
<keyword evidence="2" id="KW-1185">Reference proteome</keyword>
<dbReference type="AlphaFoldDB" id="A0AA41VT01"/>
<comment type="caution">
    <text evidence="1">The sequence shown here is derived from an EMBL/GenBank/DDBJ whole genome shotgun (WGS) entry which is preliminary data.</text>
</comment>
<dbReference type="EMBL" id="JAJJMA010287554">
    <property type="protein sequence ID" value="MCL7046940.1"/>
    <property type="molecule type" value="Genomic_DNA"/>
</dbReference>
<reference evidence="1" key="1">
    <citation type="submission" date="2022-03" db="EMBL/GenBank/DDBJ databases">
        <title>A functionally conserved STORR gene fusion in Papaver species that diverged 16.8 million years ago.</title>
        <authorList>
            <person name="Catania T."/>
        </authorList>
    </citation>
    <scope>NUCLEOTIDE SEQUENCE</scope>
    <source>
        <strain evidence="1">S-191538</strain>
    </source>
</reference>
<organism evidence="1 2">
    <name type="scientific">Papaver nudicaule</name>
    <name type="common">Iceland poppy</name>
    <dbReference type="NCBI Taxonomy" id="74823"/>
    <lineage>
        <taxon>Eukaryota</taxon>
        <taxon>Viridiplantae</taxon>
        <taxon>Streptophyta</taxon>
        <taxon>Embryophyta</taxon>
        <taxon>Tracheophyta</taxon>
        <taxon>Spermatophyta</taxon>
        <taxon>Magnoliopsida</taxon>
        <taxon>Ranunculales</taxon>
        <taxon>Papaveraceae</taxon>
        <taxon>Papaveroideae</taxon>
        <taxon>Papaver</taxon>
    </lineage>
</organism>
<evidence type="ECO:0000313" key="2">
    <source>
        <dbReference type="Proteomes" id="UP001177140"/>
    </source>
</evidence>
<protein>
    <submittedName>
        <fullName evidence="1">Uncharacterized protein</fullName>
    </submittedName>
</protein>
<gene>
    <name evidence="1" type="ORF">MKW94_003201</name>
</gene>
<dbReference type="Proteomes" id="UP001177140">
    <property type="component" value="Unassembled WGS sequence"/>
</dbReference>
<evidence type="ECO:0000313" key="1">
    <source>
        <dbReference type="EMBL" id="MCL7046940.1"/>
    </source>
</evidence>
<feature type="non-terminal residue" evidence="1">
    <location>
        <position position="107"/>
    </location>
</feature>
<name>A0AA41VT01_PAPNU</name>
<accession>A0AA41VT01</accession>